<feature type="compositionally biased region" description="Basic residues" evidence="1">
    <location>
        <begin position="473"/>
        <end position="486"/>
    </location>
</feature>
<dbReference type="EMBL" id="JAGPXC010000005">
    <property type="protein sequence ID" value="KAH6652752.1"/>
    <property type="molecule type" value="Genomic_DNA"/>
</dbReference>
<gene>
    <name evidence="2" type="ORF">BKA67DRAFT_567457</name>
</gene>
<dbReference type="RefSeq" id="XP_045957029.1">
    <property type="nucleotide sequence ID" value="XM_046102973.1"/>
</dbReference>
<dbReference type="Proteomes" id="UP000758603">
    <property type="component" value="Unassembled WGS sequence"/>
</dbReference>
<feature type="compositionally biased region" description="Basic and acidic residues" evidence="1">
    <location>
        <begin position="487"/>
        <end position="500"/>
    </location>
</feature>
<feature type="compositionally biased region" description="Pro residues" evidence="1">
    <location>
        <begin position="571"/>
        <end position="580"/>
    </location>
</feature>
<reference evidence="2" key="1">
    <citation type="journal article" date="2021" name="Nat. Commun.">
        <title>Genetic determinants of endophytism in the Arabidopsis root mycobiome.</title>
        <authorList>
            <person name="Mesny F."/>
            <person name="Miyauchi S."/>
            <person name="Thiergart T."/>
            <person name="Pickel B."/>
            <person name="Atanasova L."/>
            <person name="Karlsson M."/>
            <person name="Huettel B."/>
            <person name="Barry K.W."/>
            <person name="Haridas S."/>
            <person name="Chen C."/>
            <person name="Bauer D."/>
            <person name="Andreopoulos W."/>
            <person name="Pangilinan J."/>
            <person name="LaButti K."/>
            <person name="Riley R."/>
            <person name="Lipzen A."/>
            <person name="Clum A."/>
            <person name="Drula E."/>
            <person name="Henrissat B."/>
            <person name="Kohler A."/>
            <person name="Grigoriev I.V."/>
            <person name="Martin F.M."/>
            <person name="Hacquard S."/>
        </authorList>
    </citation>
    <scope>NUCLEOTIDE SEQUENCE</scope>
    <source>
        <strain evidence="2">MPI-SDFR-AT-0073</strain>
    </source>
</reference>
<organism evidence="2 3">
    <name type="scientific">Truncatella angustata</name>
    <dbReference type="NCBI Taxonomy" id="152316"/>
    <lineage>
        <taxon>Eukaryota</taxon>
        <taxon>Fungi</taxon>
        <taxon>Dikarya</taxon>
        <taxon>Ascomycota</taxon>
        <taxon>Pezizomycotina</taxon>
        <taxon>Sordariomycetes</taxon>
        <taxon>Xylariomycetidae</taxon>
        <taxon>Amphisphaeriales</taxon>
        <taxon>Sporocadaceae</taxon>
        <taxon>Truncatella</taxon>
    </lineage>
</organism>
<evidence type="ECO:0000313" key="2">
    <source>
        <dbReference type="EMBL" id="KAH6652752.1"/>
    </source>
</evidence>
<feature type="compositionally biased region" description="Low complexity" evidence="1">
    <location>
        <begin position="613"/>
        <end position="633"/>
    </location>
</feature>
<name>A0A9P8UID8_9PEZI</name>
<proteinExistence type="predicted"/>
<keyword evidence="3" id="KW-1185">Reference proteome</keyword>
<evidence type="ECO:0000313" key="3">
    <source>
        <dbReference type="Proteomes" id="UP000758603"/>
    </source>
</evidence>
<comment type="caution">
    <text evidence="2">The sequence shown here is derived from an EMBL/GenBank/DDBJ whole genome shotgun (WGS) entry which is preliminary data.</text>
</comment>
<accession>A0A9P8UID8</accession>
<evidence type="ECO:0000256" key="1">
    <source>
        <dbReference type="SAM" id="MobiDB-lite"/>
    </source>
</evidence>
<dbReference type="GeneID" id="70131865"/>
<feature type="region of interest" description="Disordered" evidence="1">
    <location>
        <begin position="666"/>
        <end position="686"/>
    </location>
</feature>
<feature type="compositionally biased region" description="Basic and acidic residues" evidence="1">
    <location>
        <begin position="514"/>
        <end position="538"/>
    </location>
</feature>
<feature type="region of interest" description="Disordered" evidence="1">
    <location>
        <begin position="462"/>
        <end position="582"/>
    </location>
</feature>
<protein>
    <submittedName>
        <fullName evidence="2">Uncharacterized protein</fullName>
    </submittedName>
</protein>
<dbReference type="AlphaFoldDB" id="A0A9P8UID8"/>
<sequence length="830" mass="94208">MAATPRAFFCLWQDDTIREQLFELLHNEDICNVRLASSACCNLVTKRLFLRTHLTFTANTFTKQSRVQALSRIGHHIEHLTFFFPHSDATFLPPLIHPETGREISFLYTPHTSMASVLARPKFANTELGDILTQQYPPLFHAASNVPSFINAMKHLPNMRHMTIKTPGQTPKERYRRDIVDYALISLRISLERAPLKKLMKLSLSSIHPSAFAYLRHVPGFGCTPSAGRRWKQIRKLHISVESWDFYGPSPGLDHLKVIDDYIRNFSECLEKFTFAWLGRKGPCPVSLASDPLFAPPRNTQKLFNEVTSPMSPLPPTPGRKPIRFRKLKTLSIRNATMNAPQVAELVADHQHSVREFDFENVVLINDGSWDEALSPLMDDTSRGDHWSRHSIGSTVGSIAETTSILSAPASIYEEVSSPSAAVAALSEELLSIDLEDPFEGPAEPKQEYLDDYDLPSDLESARQASLYSGKEKTRRLTKRRRRRRHDHDYQEEKNVRRPETPQTPTPRPRHHRYMSEDIISKHSDMESRPHYRRHMSEDTISQRSDTERRPRYRRQMSEETISQRSYLEPQSPPVEPPQPIHYRSRSLLYGEMNSIRSAASSQQLFGEVDSIHSPSSQRLHSPSSQRLHSSSSQRLFGEIDSVHSASSQRLCSEIDSIHSGSTHRLFGEIEPEPGFSHSPTSEADSMDEYFRPITPILESELEISAPILNTQPSMPTLLQATVYDPTGGYCNEISAVQRDLEAEEAQRVLAENPDLRKSALRKGKEAVLNRLRQQFASKKQTKKDLTISPDAMAAMGVRFQERLFGNSGSPVAANFDHRQSMDVPILLSP</sequence>
<dbReference type="OrthoDB" id="5327538at2759"/>
<feature type="region of interest" description="Disordered" evidence="1">
    <location>
        <begin position="612"/>
        <end position="633"/>
    </location>
</feature>